<dbReference type="InterPro" id="IPR005467">
    <property type="entry name" value="His_kinase_dom"/>
</dbReference>
<dbReference type="InterPro" id="IPR004358">
    <property type="entry name" value="Sig_transdc_His_kin-like_C"/>
</dbReference>
<dbReference type="Gene3D" id="3.30.565.10">
    <property type="entry name" value="Histidine kinase-like ATPase, C-terminal domain"/>
    <property type="match status" value="1"/>
</dbReference>
<keyword evidence="5 10" id="KW-0597">Phosphoprotein</keyword>
<feature type="domain" description="Response regulatory" evidence="13">
    <location>
        <begin position="501"/>
        <end position="622"/>
    </location>
</feature>
<comment type="caution">
    <text evidence="14">The sequence shown here is derived from an EMBL/GenBank/DDBJ whole genome shotgun (WGS) entry which is preliminary data.</text>
</comment>
<keyword evidence="6" id="KW-0808">Transferase</keyword>
<evidence type="ECO:0000256" key="4">
    <source>
        <dbReference type="ARBA" id="ARBA00018672"/>
    </source>
</evidence>
<keyword evidence="11" id="KW-0472">Membrane</keyword>
<organism evidence="14 15">
    <name type="scientific">Coprococcus eutactus</name>
    <dbReference type="NCBI Taxonomy" id="33043"/>
    <lineage>
        <taxon>Bacteria</taxon>
        <taxon>Bacillati</taxon>
        <taxon>Bacillota</taxon>
        <taxon>Clostridia</taxon>
        <taxon>Lachnospirales</taxon>
        <taxon>Lachnospiraceae</taxon>
        <taxon>Coprococcus</taxon>
    </lineage>
</organism>
<evidence type="ECO:0000256" key="10">
    <source>
        <dbReference type="PROSITE-ProRule" id="PRU00169"/>
    </source>
</evidence>
<dbReference type="SUPFAM" id="SSF52172">
    <property type="entry name" value="CheY-like"/>
    <property type="match status" value="1"/>
</dbReference>
<dbReference type="PRINTS" id="PR00344">
    <property type="entry name" value="BCTRLSENSOR"/>
</dbReference>
<keyword evidence="8" id="KW-0902">Two-component regulatory system</keyword>
<dbReference type="SUPFAM" id="SSF55874">
    <property type="entry name" value="ATPase domain of HSP90 chaperone/DNA topoisomerase II/histidine kinase"/>
    <property type="match status" value="1"/>
</dbReference>
<proteinExistence type="predicted"/>
<dbReference type="EC" id="2.7.13.3" evidence="3"/>
<feature type="transmembrane region" description="Helical" evidence="11">
    <location>
        <begin position="143"/>
        <end position="167"/>
    </location>
</feature>
<feature type="transmembrane region" description="Helical" evidence="11">
    <location>
        <begin position="6"/>
        <end position="26"/>
    </location>
</feature>
<evidence type="ECO:0000259" key="13">
    <source>
        <dbReference type="PROSITE" id="PS50110"/>
    </source>
</evidence>
<comment type="function">
    <text evidence="9">May play the central regulatory role in sporulation. It may be an element of the effector pathway responsible for the activation of sporulation genes in response to nutritional stress. Spo0A may act in concert with spo0H (a sigma factor) to control the expression of some genes that are critical to the sporulation process.</text>
</comment>
<comment type="catalytic activity">
    <reaction evidence="1">
        <text>ATP + protein L-histidine = ADP + protein N-phospho-L-histidine.</text>
        <dbReference type="EC" id="2.7.13.3"/>
    </reaction>
</comment>
<evidence type="ECO:0000256" key="7">
    <source>
        <dbReference type="ARBA" id="ARBA00022777"/>
    </source>
</evidence>
<dbReference type="InterPro" id="IPR011006">
    <property type="entry name" value="CheY-like_superfamily"/>
</dbReference>
<dbReference type="Pfam" id="PF00512">
    <property type="entry name" value="HisKA"/>
    <property type="match status" value="1"/>
</dbReference>
<evidence type="ECO:0000256" key="1">
    <source>
        <dbReference type="ARBA" id="ARBA00000085"/>
    </source>
</evidence>
<dbReference type="InterPro" id="IPR003594">
    <property type="entry name" value="HATPase_dom"/>
</dbReference>
<dbReference type="PROSITE" id="PS50109">
    <property type="entry name" value="HIS_KIN"/>
    <property type="match status" value="1"/>
</dbReference>
<dbReference type="GO" id="GO:0009927">
    <property type="term" value="F:histidine phosphotransfer kinase activity"/>
    <property type="evidence" value="ECO:0007669"/>
    <property type="project" value="TreeGrafter"/>
</dbReference>
<dbReference type="SMART" id="SM00388">
    <property type="entry name" value="HisKA"/>
    <property type="match status" value="1"/>
</dbReference>
<evidence type="ECO:0000256" key="11">
    <source>
        <dbReference type="SAM" id="Phobius"/>
    </source>
</evidence>
<keyword evidence="11" id="KW-1133">Transmembrane helix</keyword>
<reference evidence="14" key="1">
    <citation type="submission" date="2020-06" db="EMBL/GenBank/DDBJ databases">
        <title>Characterization of fructooligosaccharide metabolism and fructooligosaccharide-degrading enzymes in human commensal butyrate producers.</title>
        <authorList>
            <person name="Tanno H."/>
            <person name="Fujii T."/>
            <person name="Hirano K."/>
            <person name="Maeno S."/>
            <person name="Tonozuka T."/>
            <person name="Sakamoto M."/>
            <person name="Ohkuma M."/>
            <person name="Tochio T."/>
            <person name="Endo A."/>
        </authorList>
    </citation>
    <scope>NUCLEOTIDE SEQUENCE</scope>
    <source>
        <strain evidence="14">JCM 31265</strain>
    </source>
</reference>
<keyword evidence="11" id="KW-0812">Transmembrane</keyword>
<dbReference type="RefSeq" id="WP_015534607.1">
    <property type="nucleotide sequence ID" value="NZ_BLYL01000002.1"/>
</dbReference>
<dbReference type="Gene3D" id="1.10.287.130">
    <property type="match status" value="1"/>
</dbReference>
<comment type="subcellular location">
    <subcellularLocation>
        <location evidence="2">Membrane</location>
    </subcellularLocation>
</comment>
<evidence type="ECO:0000313" key="15">
    <source>
        <dbReference type="Proteomes" id="UP000660047"/>
    </source>
</evidence>
<accession>A0AAI9K5F3</accession>
<dbReference type="Gene3D" id="3.40.50.2300">
    <property type="match status" value="1"/>
</dbReference>
<feature type="modified residue" description="4-aspartylphosphate" evidence="10">
    <location>
        <position position="553"/>
    </location>
</feature>
<feature type="transmembrane region" description="Helical" evidence="11">
    <location>
        <begin position="66"/>
        <end position="90"/>
    </location>
</feature>
<dbReference type="PANTHER" id="PTHR43047">
    <property type="entry name" value="TWO-COMPONENT HISTIDINE PROTEIN KINASE"/>
    <property type="match status" value="1"/>
</dbReference>
<dbReference type="InterPro" id="IPR001789">
    <property type="entry name" value="Sig_transdc_resp-reg_receiver"/>
</dbReference>
<dbReference type="InterPro" id="IPR036890">
    <property type="entry name" value="HATPase_C_sf"/>
</dbReference>
<evidence type="ECO:0000313" key="14">
    <source>
        <dbReference type="EMBL" id="GFO93626.1"/>
    </source>
</evidence>
<dbReference type="CDD" id="cd00082">
    <property type="entry name" value="HisKA"/>
    <property type="match status" value="1"/>
</dbReference>
<evidence type="ECO:0000259" key="12">
    <source>
        <dbReference type="PROSITE" id="PS50109"/>
    </source>
</evidence>
<feature type="transmembrane region" description="Helical" evidence="11">
    <location>
        <begin position="111"/>
        <end position="131"/>
    </location>
</feature>
<dbReference type="PROSITE" id="PS50110">
    <property type="entry name" value="RESPONSE_REGULATORY"/>
    <property type="match status" value="1"/>
</dbReference>
<evidence type="ECO:0000256" key="6">
    <source>
        <dbReference type="ARBA" id="ARBA00022679"/>
    </source>
</evidence>
<keyword evidence="7" id="KW-0418">Kinase</keyword>
<feature type="transmembrane region" description="Helical" evidence="11">
    <location>
        <begin position="33"/>
        <end position="54"/>
    </location>
</feature>
<dbReference type="Pfam" id="PF02518">
    <property type="entry name" value="HATPase_c"/>
    <property type="match status" value="1"/>
</dbReference>
<name>A0AAI9K5F3_9FIRM</name>
<evidence type="ECO:0000256" key="8">
    <source>
        <dbReference type="ARBA" id="ARBA00023012"/>
    </source>
</evidence>
<evidence type="ECO:0000256" key="5">
    <source>
        <dbReference type="ARBA" id="ARBA00022553"/>
    </source>
</evidence>
<protein>
    <recommendedName>
        <fullName evidence="4">Stage 0 sporulation protein A homolog</fullName>
        <ecNumber evidence="3">2.7.13.3</ecNumber>
    </recommendedName>
</protein>
<dbReference type="AlphaFoldDB" id="A0AAI9K5F3"/>
<feature type="domain" description="Histidine kinase" evidence="12">
    <location>
        <begin position="256"/>
        <end position="478"/>
    </location>
</feature>
<evidence type="ECO:0000256" key="3">
    <source>
        <dbReference type="ARBA" id="ARBA00012438"/>
    </source>
</evidence>
<dbReference type="SMART" id="SM00448">
    <property type="entry name" value="REC"/>
    <property type="match status" value="1"/>
</dbReference>
<dbReference type="EMBL" id="BLYL01000002">
    <property type="protein sequence ID" value="GFO93626.1"/>
    <property type="molecule type" value="Genomic_DNA"/>
</dbReference>
<sequence length="624" mass="70433">MTQHLQTMMCEYTILIIMLYIGVRCLNQRNNKIIRSFSHFVFGVIAFQIINIPVRMVDAGLVRMPAAVVFVLNCGFMIAETFVTYEWFYFFESIQNSLFVEKKIIRALRSIPLVLMIVLCVVSWWTGWLFYVDDTGMYRRGALFALQVVLPYTYVFVTLVSAIVYSITRREKRSAVIITIALIPALICSVLQIVAGGSYVLAGLTLSAMFVYIELCMEDIRKVEKLEVIEKANHELENALDMANKANNAKTVFLNSMSHDIRTPMNAIIGFTDLLNDNLSDQDKARDYIAKIRSSSDYLLSLINNVLEMARIESGKTELDESSISLKSLDSVYWLFESQMKEKNIDFTWNVNVKHNNILCDVVKIKEILMNIINNAYKYSLPGDSVAVKIDELPCDRDGYVRIRTVVSDTGIGMSEDFLEHIFEDFSREQTSTESGQFGTGLGMAIVKKIVDLMGGDIDVQSEPGKGTTFTVTLEHRISQNVEDAGSVEKRNEDYSFEGRRIILAEDNDLNAEITMTILAGAGMEVDRAADGIQCIDMLEKAEPGYYDLILMDIQMPNMDGYKATMIIRKLDDRRLADIPIIAMTANAFNEDRKKAFEVGMNGYIAKPISAEDLKMTLAGIVEE</sequence>
<dbReference type="InterPro" id="IPR036097">
    <property type="entry name" value="HisK_dim/P_sf"/>
</dbReference>
<dbReference type="Pfam" id="PF00072">
    <property type="entry name" value="Response_reg"/>
    <property type="match status" value="1"/>
</dbReference>
<gene>
    <name evidence="14" type="ORF">COEU31_06720</name>
</gene>
<dbReference type="InterPro" id="IPR003661">
    <property type="entry name" value="HisK_dim/P_dom"/>
</dbReference>
<evidence type="ECO:0000256" key="9">
    <source>
        <dbReference type="ARBA" id="ARBA00024867"/>
    </source>
</evidence>
<dbReference type="CDD" id="cd17546">
    <property type="entry name" value="REC_hyHK_CKI1_RcsC-like"/>
    <property type="match status" value="1"/>
</dbReference>
<dbReference type="SUPFAM" id="SSF47384">
    <property type="entry name" value="Homodimeric domain of signal transducing histidine kinase"/>
    <property type="match status" value="1"/>
</dbReference>
<feature type="transmembrane region" description="Helical" evidence="11">
    <location>
        <begin position="174"/>
        <end position="193"/>
    </location>
</feature>
<dbReference type="FunFam" id="3.30.565.10:FF:000006">
    <property type="entry name" value="Sensor histidine kinase WalK"/>
    <property type="match status" value="1"/>
</dbReference>
<dbReference type="GO" id="GO:0000155">
    <property type="term" value="F:phosphorelay sensor kinase activity"/>
    <property type="evidence" value="ECO:0007669"/>
    <property type="project" value="InterPro"/>
</dbReference>
<dbReference type="SMART" id="SM00387">
    <property type="entry name" value="HATPase_c"/>
    <property type="match status" value="1"/>
</dbReference>
<dbReference type="PANTHER" id="PTHR43047:SF72">
    <property type="entry name" value="OSMOSENSING HISTIDINE PROTEIN KINASE SLN1"/>
    <property type="match status" value="1"/>
</dbReference>
<evidence type="ECO:0000256" key="2">
    <source>
        <dbReference type="ARBA" id="ARBA00004370"/>
    </source>
</evidence>
<dbReference type="GO" id="GO:0005886">
    <property type="term" value="C:plasma membrane"/>
    <property type="evidence" value="ECO:0007669"/>
    <property type="project" value="TreeGrafter"/>
</dbReference>
<dbReference type="Proteomes" id="UP000660047">
    <property type="component" value="Unassembled WGS sequence"/>
</dbReference>